<keyword evidence="2 11" id="KW-0813">Transport</keyword>
<dbReference type="InterPro" id="IPR000531">
    <property type="entry name" value="Beta-barrel_TonB"/>
</dbReference>
<evidence type="ECO:0000256" key="2">
    <source>
        <dbReference type="ARBA" id="ARBA00022448"/>
    </source>
</evidence>
<feature type="domain" description="TonB-dependent receptor plug" evidence="15">
    <location>
        <begin position="63"/>
        <end position="171"/>
    </location>
</feature>
<comment type="subcellular location">
    <subcellularLocation>
        <location evidence="1 11">Cell outer membrane</location>
        <topology evidence="1 11">Multi-pass membrane protein</topology>
    </subcellularLocation>
</comment>
<sequence>MMRSAINGRKAAFYRTGMLASAATIALAVPHAAFAQTEPQASEAAAPLGNEIIVTARKANETLQEVPVTVSVVDRKTLDDYHVNHVEDVASRVPTLNVQIGGSGSGGQLSLRGVGSSNISAAFDSAVAFDFDGVQISTMRLVQAGFFDVGQVEVLKGPQSLYFGKSATAGVLSLKSAEPTRTWEAAAKASYEFEEKGKVVGGYVSGPLGDDLGIRLAAQYTDIDRFQRLQVGTPAVKNPRTLKDIVGRLTLNWQPQDRFTANLKVQYVHTENDGAIAQSDIYCGANGRADEIYLLQGAVAFPAGYDCKTNNGRYYLTDTNPALAKSVPNFSRAQGYNGVPFGETDLYFARMRFDLDMSDTIKLTSISGFVDLNAIDVDNYSYGGIGPAFSPVGNLLGRPLSAFAPALAAINGPGVPGGVGTSDPVNKLRQYTQELRLASNFDGPINFLVGAFYENRRFVFNTAQQAVNISLIAPDPVTGYTFDYRKIQVTKTDAYSAFGSLTFTPTDQLEISGGVRYTKEDKTNTISIPYVHSILSAGAFVKSGFFSGPIEFHDTNFSPEATVKYKVTPTINVFASVKTGYKSGGVDNSALPSNSLLGFASPDPLVQAATARSLVFKSEKAKGGEIGFKSEFAGRTLTLNGTAYYYVFKDLQVQSFNATTVQFVTQNAGEVTTKGVDLEMRWRTPLEGLNLSTNLSFLNGKFTKDFFNPGPDGKSGTADDINLNGRKVARAPNLSGNVGFDWTAPVGEDLSLGLSGNMTYSGKYFTNNSTLSDYVQKSWTTFDARVSFGQRDDRWRVAVVGVNLADKLYTNTSGGRPFLAPANPYGVPVGDDQILTQNRGRQIFVEASMKF</sequence>
<protein>
    <submittedName>
        <fullName evidence="16">TonB-dependent receptor</fullName>
    </submittedName>
</protein>
<comment type="caution">
    <text evidence="16">The sequence shown here is derived from an EMBL/GenBank/DDBJ whole genome shotgun (WGS) entry which is preliminary data.</text>
</comment>
<keyword evidence="13" id="KW-0732">Signal</keyword>
<organism evidence="16 17">
    <name type="scientific">Novosphingobium tardum</name>
    <dbReference type="NCBI Taxonomy" id="1538021"/>
    <lineage>
        <taxon>Bacteria</taxon>
        <taxon>Pseudomonadati</taxon>
        <taxon>Pseudomonadota</taxon>
        <taxon>Alphaproteobacteria</taxon>
        <taxon>Sphingomonadales</taxon>
        <taxon>Sphingomonadaceae</taxon>
        <taxon>Novosphingobium</taxon>
    </lineage>
</organism>
<dbReference type="CDD" id="cd01347">
    <property type="entry name" value="ligand_gated_channel"/>
    <property type="match status" value="1"/>
</dbReference>
<dbReference type="Gene3D" id="2.40.170.20">
    <property type="entry name" value="TonB-dependent receptor, beta-barrel domain"/>
    <property type="match status" value="2"/>
</dbReference>
<name>A0ABV8RR27_9SPHN</name>
<feature type="chain" id="PRO_5045928652" evidence="13">
    <location>
        <begin position="36"/>
        <end position="851"/>
    </location>
</feature>
<dbReference type="InterPro" id="IPR036942">
    <property type="entry name" value="Beta-barrel_TonB_sf"/>
</dbReference>
<comment type="similarity">
    <text evidence="11 12">Belongs to the TonB-dependent receptor family.</text>
</comment>
<dbReference type="Pfam" id="PF07715">
    <property type="entry name" value="Plug"/>
    <property type="match status" value="1"/>
</dbReference>
<evidence type="ECO:0000256" key="4">
    <source>
        <dbReference type="ARBA" id="ARBA00022496"/>
    </source>
</evidence>
<evidence type="ECO:0000313" key="16">
    <source>
        <dbReference type="EMBL" id="MFC4295577.1"/>
    </source>
</evidence>
<keyword evidence="16" id="KW-0675">Receptor</keyword>
<keyword evidence="6" id="KW-0408">Iron</keyword>
<evidence type="ECO:0000256" key="7">
    <source>
        <dbReference type="ARBA" id="ARBA00023065"/>
    </source>
</evidence>
<evidence type="ECO:0000256" key="5">
    <source>
        <dbReference type="ARBA" id="ARBA00022692"/>
    </source>
</evidence>
<evidence type="ECO:0000256" key="3">
    <source>
        <dbReference type="ARBA" id="ARBA00022452"/>
    </source>
</evidence>
<keyword evidence="9 11" id="KW-0472">Membrane</keyword>
<keyword evidence="3 11" id="KW-1134">Transmembrane beta strand</keyword>
<evidence type="ECO:0000256" key="13">
    <source>
        <dbReference type="SAM" id="SignalP"/>
    </source>
</evidence>
<dbReference type="Proteomes" id="UP001595828">
    <property type="component" value="Unassembled WGS sequence"/>
</dbReference>
<gene>
    <name evidence="16" type="ORF">ACFO0A_10975</name>
</gene>
<proteinExistence type="inferred from homology"/>
<evidence type="ECO:0000256" key="8">
    <source>
        <dbReference type="ARBA" id="ARBA00023077"/>
    </source>
</evidence>
<feature type="domain" description="TonB-dependent receptor-like beta-barrel" evidence="14">
    <location>
        <begin position="309"/>
        <end position="803"/>
    </location>
</feature>
<evidence type="ECO:0000259" key="14">
    <source>
        <dbReference type="Pfam" id="PF00593"/>
    </source>
</evidence>
<evidence type="ECO:0000256" key="11">
    <source>
        <dbReference type="PROSITE-ProRule" id="PRU01360"/>
    </source>
</evidence>
<dbReference type="SUPFAM" id="SSF56935">
    <property type="entry name" value="Porins"/>
    <property type="match status" value="1"/>
</dbReference>
<evidence type="ECO:0000256" key="10">
    <source>
        <dbReference type="ARBA" id="ARBA00023237"/>
    </source>
</evidence>
<evidence type="ECO:0000256" key="9">
    <source>
        <dbReference type="ARBA" id="ARBA00023136"/>
    </source>
</evidence>
<evidence type="ECO:0000256" key="12">
    <source>
        <dbReference type="RuleBase" id="RU003357"/>
    </source>
</evidence>
<dbReference type="EMBL" id="JBHSDR010000006">
    <property type="protein sequence ID" value="MFC4295577.1"/>
    <property type="molecule type" value="Genomic_DNA"/>
</dbReference>
<keyword evidence="10 11" id="KW-0998">Cell outer membrane</keyword>
<keyword evidence="7" id="KW-0406">Ion transport</keyword>
<keyword evidence="4" id="KW-0410">Iron transport</keyword>
<dbReference type="RefSeq" id="WP_379539046.1">
    <property type="nucleotide sequence ID" value="NZ_JBHSDR010000006.1"/>
</dbReference>
<feature type="signal peptide" evidence="13">
    <location>
        <begin position="1"/>
        <end position="35"/>
    </location>
</feature>
<keyword evidence="17" id="KW-1185">Reference proteome</keyword>
<dbReference type="PANTHER" id="PTHR32552">
    <property type="entry name" value="FERRICHROME IRON RECEPTOR-RELATED"/>
    <property type="match status" value="1"/>
</dbReference>
<dbReference type="PANTHER" id="PTHR32552:SF81">
    <property type="entry name" value="TONB-DEPENDENT OUTER MEMBRANE RECEPTOR"/>
    <property type="match status" value="1"/>
</dbReference>
<dbReference type="InterPro" id="IPR039426">
    <property type="entry name" value="TonB-dep_rcpt-like"/>
</dbReference>
<evidence type="ECO:0000256" key="6">
    <source>
        <dbReference type="ARBA" id="ARBA00023004"/>
    </source>
</evidence>
<dbReference type="PROSITE" id="PS52016">
    <property type="entry name" value="TONB_DEPENDENT_REC_3"/>
    <property type="match status" value="1"/>
</dbReference>
<dbReference type="InterPro" id="IPR012910">
    <property type="entry name" value="Plug_dom"/>
</dbReference>
<keyword evidence="8 12" id="KW-0798">TonB box</keyword>
<accession>A0ABV8RR27</accession>
<evidence type="ECO:0000313" key="17">
    <source>
        <dbReference type="Proteomes" id="UP001595828"/>
    </source>
</evidence>
<reference evidence="17" key="1">
    <citation type="journal article" date="2019" name="Int. J. Syst. Evol. Microbiol.">
        <title>The Global Catalogue of Microorganisms (GCM) 10K type strain sequencing project: providing services to taxonomists for standard genome sequencing and annotation.</title>
        <authorList>
            <consortium name="The Broad Institute Genomics Platform"/>
            <consortium name="The Broad Institute Genome Sequencing Center for Infectious Disease"/>
            <person name="Wu L."/>
            <person name="Ma J."/>
        </authorList>
    </citation>
    <scope>NUCLEOTIDE SEQUENCE [LARGE SCALE GENOMIC DNA]</scope>
    <source>
        <strain evidence="17">CGMCC 1.12989</strain>
    </source>
</reference>
<dbReference type="Pfam" id="PF00593">
    <property type="entry name" value="TonB_dep_Rec_b-barrel"/>
    <property type="match status" value="1"/>
</dbReference>
<keyword evidence="5 11" id="KW-0812">Transmembrane</keyword>
<evidence type="ECO:0000259" key="15">
    <source>
        <dbReference type="Pfam" id="PF07715"/>
    </source>
</evidence>
<evidence type="ECO:0000256" key="1">
    <source>
        <dbReference type="ARBA" id="ARBA00004571"/>
    </source>
</evidence>